<gene>
    <name evidence="1" type="ORF">LKD23_02315</name>
</gene>
<evidence type="ECO:0000313" key="2">
    <source>
        <dbReference type="Proteomes" id="UP001430637"/>
    </source>
</evidence>
<sequence>MIASTLAAASNHHRGRYASPALAAASYPFVDLPPGNTLRGRLFPSDKFTKSSYTYPA</sequence>
<reference evidence="1" key="1">
    <citation type="submission" date="2021-10" db="EMBL/GenBank/DDBJ databases">
        <title>Anaerobic single-cell dispensing facilitates the cultivation of human gut bacteria.</title>
        <authorList>
            <person name="Afrizal A."/>
        </authorList>
    </citation>
    <scope>NUCLEOTIDE SEQUENCE</scope>
    <source>
        <strain evidence="1">CLA-AA-H233</strain>
    </source>
</reference>
<comment type="caution">
    <text evidence="1">The sequence shown here is derived from an EMBL/GenBank/DDBJ whole genome shotgun (WGS) entry which is preliminary data.</text>
</comment>
<name>A0ABS8F972_9FIRM</name>
<dbReference type="Proteomes" id="UP001430637">
    <property type="component" value="Unassembled WGS sequence"/>
</dbReference>
<evidence type="ECO:0000313" key="1">
    <source>
        <dbReference type="EMBL" id="MCC2198603.1"/>
    </source>
</evidence>
<proteinExistence type="predicted"/>
<organism evidence="1 2">
    <name type="scientific">Faecalibacterium butyricigenerans</name>
    <dbReference type="NCBI Taxonomy" id="1851427"/>
    <lineage>
        <taxon>Bacteria</taxon>
        <taxon>Bacillati</taxon>
        <taxon>Bacillota</taxon>
        <taxon>Clostridia</taxon>
        <taxon>Eubacteriales</taxon>
        <taxon>Oscillospiraceae</taxon>
        <taxon>Faecalibacterium</taxon>
    </lineage>
</organism>
<protein>
    <submittedName>
        <fullName evidence="1">Uncharacterized protein</fullName>
    </submittedName>
</protein>
<accession>A0ABS8F972</accession>
<keyword evidence="2" id="KW-1185">Reference proteome</keyword>
<dbReference type="EMBL" id="JAJEQL010000003">
    <property type="protein sequence ID" value="MCC2198603.1"/>
    <property type="molecule type" value="Genomic_DNA"/>
</dbReference>